<sequence length="69" mass="7488">MSNKISPQLIGHATTLVLLFCNFGGASAAIVLSLFSKINPQPGFAFVIYAIISLIISLILMFKTRFLSQ</sequence>
<feature type="non-terminal residue" evidence="2">
    <location>
        <position position="69"/>
    </location>
</feature>
<feature type="transmembrane region" description="Helical" evidence="1">
    <location>
        <begin position="44"/>
        <end position="62"/>
    </location>
</feature>
<proteinExistence type="predicted"/>
<keyword evidence="1" id="KW-0812">Transmembrane</keyword>
<dbReference type="EMBL" id="JAPAHU010000292">
    <property type="protein sequence ID" value="MCW1043225.1"/>
    <property type="molecule type" value="Genomic_DNA"/>
</dbReference>
<evidence type="ECO:0000256" key="1">
    <source>
        <dbReference type="SAM" id="Phobius"/>
    </source>
</evidence>
<keyword evidence="3" id="KW-1185">Reference proteome</keyword>
<dbReference type="Proteomes" id="UP001526076">
    <property type="component" value="Unassembled WGS sequence"/>
</dbReference>
<accession>A0ABT3ECT6</accession>
<keyword evidence="1" id="KW-1133">Transmembrane helix</keyword>
<protein>
    <submittedName>
        <fullName evidence="2">MFS transporter</fullName>
    </submittedName>
</protein>
<keyword evidence="1" id="KW-0472">Membrane</keyword>
<organism evidence="2 3">
    <name type="scientific">Streptococcus anginosus</name>
    <dbReference type="NCBI Taxonomy" id="1328"/>
    <lineage>
        <taxon>Bacteria</taxon>
        <taxon>Bacillati</taxon>
        <taxon>Bacillota</taxon>
        <taxon>Bacilli</taxon>
        <taxon>Lactobacillales</taxon>
        <taxon>Streptococcaceae</taxon>
        <taxon>Streptococcus</taxon>
        <taxon>Streptococcus anginosus group</taxon>
    </lineage>
</organism>
<gene>
    <name evidence="2" type="ORF">OJ597_12675</name>
</gene>
<evidence type="ECO:0000313" key="2">
    <source>
        <dbReference type="EMBL" id="MCW1043225.1"/>
    </source>
</evidence>
<evidence type="ECO:0000313" key="3">
    <source>
        <dbReference type="Proteomes" id="UP001526076"/>
    </source>
</evidence>
<reference evidence="2 3" key="1">
    <citation type="submission" date="2022-10" db="EMBL/GenBank/DDBJ databases">
        <title>Comparative genomic study of S. anginosus.</title>
        <authorList>
            <person name="Prasad A."/>
            <person name="Ene A."/>
            <person name="Jablonska S."/>
            <person name="Du J."/>
            <person name="Wolfe A.J."/>
            <person name="Putonti C."/>
        </authorList>
    </citation>
    <scope>NUCLEOTIDE SEQUENCE [LARGE SCALE GENOMIC DNA]</scope>
    <source>
        <strain evidence="2 3">UMB9231</strain>
    </source>
</reference>
<comment type="caution">
    <text evidence="2">The sequence shown here is derived from an EMBL/GenBank/DDBJ whole genome shotgun (WGS) entry which is preliminary data.</text>
</comment>
<name>A0ABT3ECT6_STRAP</name>